<gene>
    <name evidence="1" type="ORF">FNP_0757</name>
</gene>
<dbReference type="Proteomes" id="UP000001921">
    <property type="component" value="Chromosome"/>
</dbReference>
<reference evidence="1" key="2">
    <citation type="submission" date="2007-05" db="EMBL/GenBank/DDBJ databases">
        <title>Genome sequence of Fusobacterium nucleatum subspecies polymorphum - a genetically tractable Fusobacterium.</title>
        <authorList>
            <person name="Karpathy S.E."/>
            <person name="Xiang Q."/>
            <person name="Gioia J."/>
            <person name="Jiang H."/>
            <person name="Liu Y."/>
            <person name="Petrosino J.F."/>
            <person name="Yerrapragada S."/>
            <person name="Fox G.E."/>
            <person name="Kinder Haake S."/>
            <person name="Weinstock G.M."/>
            <person name="Highlander S.K."/>
        </authorList>
    </citation>
    <scope>NUCLEOTIDE SEQUENCE [LARGE SCALE GENOMIC DNA]</scope>
    <source>
        <strain evidence="1">ATCC 10953</strain>
    </source>
</reference>
<dbReference type="eggNOG" id="ENOG502Z968">
    <property type="taxonomic scope" value="Bacteria"/>
</dbReference>
<dbReference type="HOGENOM" id="CLU_038544_0_0_0"/>
<reference evidence="1" key="1">
    <citation type="submission" date="2006-07" db="EMBL/GenBank/DDBJ databases">
        <authorList>
            <person name="Qin X."/>
            <person name="Weinstock G.M."/>
        </authorList>
    </citation>
    <scope>NUCLEOTIDE SEQUENCE [LARGE SCALE GENOMIC DNA]</scope>
    <source>
        <strain evidence="1">ATCC 10953</strain>
    </source>
</reference>
<name>A5TUI4_FUSNP</name>
<proteinExistence type="predicted"/>
<evidence type="ECO:0000313" key="1">
    <source>
        <dbReference type="EMBL" id="EDK88559.1"/>
    </source>
</evidence>
<dbReference type="EMBL" id="CM000440">
    <property type="protein sequence ID" value="EDK88559.1"/>
    <property type="molecule type" value="Genomic_DNA"/>
</dbReference>
<protein>
    <submittedName>
        <fullName evidence="1">Uncharacterized protein</fullName>
    </submittedName>
</protein>
<dbReference type="GeneID" id="45634942"/>
<dbReference type="RefSeq" id="WP_005896701.1">
    <property type="nucleotide sequence ID" value="NZ_CM000440.1"/>
</dbReference>
<sequence>MEIFKKFGLILILVLEIIAFLKCIKKPKETSKENLIENEKEDLENKNLSIYELIKTSIQSNGELPEDFKLPQKDPNGVPWADGAMDGVFIYHTVRNEENIDALKNIVFQISEGKFEEAQTNLDKLDFSMISRRYSLLNWIIQEEEKINLNNLYEFATFQLTNSKNIELIKFCLSVLTLMNIETDKDTIEKVKTLALSDEFTLYCLDILVYCLDILVQLEDSNDEIFEIAKKVKGWGRIYIIEYLQATNNEIKEWILEEGCHNNVLPAYTAYTCAKKINLVEILNEDKISNKKFNDISYLMNALLDESAITGISALENRELLIERYLEKAKYLSSTEDDYSAVMTLKEYIKNNKEINNDLIKICDKILNSEKTRNNIKELLKEGYGCNIAKYLGIDTDKYILEYLQNNPLKNPYIIFNISERENMEKLVSFIEKNLTLEKLKGAPTDKFYPKNEENKEYIFLDTIIRKLGNFKRTERNFVVSLYPVEPTASMDEPENFIGIGENLIICALNSPYVDIRYSAVNTLESWKEKGYILSNEIIENIKNLEKLEVDEELKIKLNKLLK</sequence>
<dbReference type="AlphaFoldDB" id="A5TUI4"/>
<accession>A5TUI4</accession>
<organism evidence="1">
    <name type="scientific">Fusobacterium polymorphum ATCC 10953</name>
    <dbReference type="NCBI Taxonomy" id="393480"/>
    <lineage>
        <taxon>Bacteria</taxon>
        <taxon>Fusobacteriati</taxon>
        <taxon>Fusobacteriota</taxon>
        <taxon>Fusobacteriia</taxon>
        <taxon>Fusobacteriales</taxon>
        <taxon>Fusobacteriaceae</taxon>
        <taxon>Fusobacterium</taxon>
    </lineage>
</organism>